<dbReference type="EMBL" id="JBBEUB010000002">
    <property type="protein sequence ID" value="MEJ2902347.1"/>
    <property type="molecule type" value="Genomic_DNA"/>
</dbReference>
<proteinExistence type="predicted"/>
<keyword evidence="3 6" id="KW-0418">Kinase</keyword>
<evidence type="ECO:0000313" key="6">
    <source>
        <dbReference type="EMBL" id="MEJ2902347.1"/>
    </source>
</evidence>
<dbReference type="PANTHER" id="PTHR12358">
    <property type="entry name" value="SPHINGOSINE KINASE"/>
    <property type="match status" value="1"/>
</dbReference>
<dbReference type="InterPro" id="IPR001206">
    <property type="entry name" value="Diacylglycerol_kinase_cat_dom"/>
</dbReference>
<keyword evidence="7" id="KW-1185">Reference proteome</keyword>
<organism evidence="6 7">
    <name type="scientific">Pedobacter panaciterrae</name>
    <dbReference type="NCBI Taxonomy" id="363849"/>
    <lineage>
        <taxon>Bacteria</taxon>
        <taxon>Pseudomonadati</taxon>
        <taxon>Bacteroidota</taxon>
        <taxon>Sphingobacteriia</taxon>
        <taxon>Sphingobacteriales</taxon>
        <taxon>Sphingobacteriaceae</taxon>
        <taxon>Pedobacter</taxon>
    </lineage>
</organism>
<dbReference type="InterPro" id="IPR045540">
    <property type="entry name" value="YegS/DAGK_C"/>
</dbReference>
<feature type="domain" description="DAGKc" evidence="5">
    <location>
        <begin position="3"/>
        <end position="129"/>
    </location>
</feature>
<sequence>MKKTSKLIRLIHNPTAGDGEYSKKEIVKLIESNGYKCDYTSSKKKSIGNIKPETEFIAIAGGDGTIRKMIMTLLNKKLKYKRPIALLPFGTANNIATSLHISNNNNTNVSSWNNYHLKKFDVGQVVAPEDTFFFIEAFGYGVFPKLMKQLTKMNTDHIKTPEDEFELALKTLHKICSTYKPFKATIELDHKVFEDKYLLIEVMNIPSLGPNLKLSPDADPGDGYFDVLMVAESKRKVLSDYISVIHEGKERVFTIKSIRSKTAAIFTVCKDAHVDDQIIKETPEKVKIKNMDSLLEIVVNNKKSVAIVPSK</sequence>
<gene>
    <name evidence="6" type="ORF">WAE58_07915</name>
</gene>
<evidence type="ECO:0000256" key="4">
    <source>
        <dbReference type="ARBA" id="ARBA00022840"/>
    </source>
</evidence>
<evidence type="ECO:0000313" key="7">
    <source>
        <dbReference type="Proteomes" id="UP001378956"/>
    </source>
</evidence>
<protein>
    <submittedName>
        <fullName evidence="6">Diacylglycerol kinase family protein</fullName>
    </submittedName>
</protein>
<dbReference type="InterPro" id="IPR017438">
    <property type="entry name" value="ATP-NAD_kinase_N"/>
</dbReference>
<dbReference type="PANTHER" id="PTHR12358:SF54">
    <property type="entry name" value="SPHINGOSINE KINASE RELATED PROTEIN"/>
    <property type="match status" value="1"/>
</dbReference>
<keyword evidence="4" id="KW-0067">ATP-binding</keyword>
<name>A0ABU8NJG9_9SPHI</name>
<comment type="caution">
    <text evidence="6">The sequence shown here is derived from an EMBL/GenBank/DDBJ whole genome shotgun (WGS) entry which is preliminary data.</text>
</comment>
<dbReference type="InterPro" id="IPR050187">
    <property type="entry name" value="Lipid_Phosphate_FormReg"/>
</dbReference>
<evidence type="ECO:0000256" key="3">
    <source>
        <dbReference type="ARBA" id="ARBA00022777"/>
    </source>
</evidence>
<dbReference type="Gene3D" id="2.60.200.40">
    <property type="match status" value="1"/>
</dbReference>
<keyword evidence="2" id="KW-0547">Nucleotide-binding</keyword>
<keyword evidence="1" id="KW-0808">Transferase</keyword>
<evidence type="ECO:0000256" key="2">
    <source>
        <dbReference type="ARBA" id="ARBA00022741"/>
    </source>
</evidence>
<dbReference type="Pfam" id="PF00781">
    <property type="entry name" value="DAGK_cat"/>
    <property type="match status" value="1"/>
</dbReference>
<dbReference type="Gene3D" id="3.40.50.10330">
    <property type="entry name" value="Probable inorganic polyphosphate/atp-NAD kinase, domain 1"/>
    <property type="match status" value="1"/>
</dbReference>
<evidence type="ECO:0000256" key="1">
    <source>
        <dbReference type="ARBA" id="ARBA00022679"/>
    </source>
</evidence>
<dbReference type="RefSeq" id="WP_172662724.1">
    <property type="nucleotide sequence ID" value="NZ_CBFGNQ010000002.1"/>
</dbReference>
<dbReference type="SUPFAM" id="SSF111331">
    <property type="entry name" value="NAD kinase/diacylglycerol kinase-like"/>
    <property type="match status" value="1"/>
</dbReference>
<dbReference type="Proteomes" id="UP001378956">
    <property type="component" value="Unassembled WGS sequence"/>
</dbReference>
<dbReference type="InterPro" id="IPR016064">
    <property type="entry name" value="NAD/diacylglycerol_kinase_sf"/>
</dbReference>
<reference evidence="6 7" key="1">
    <citation type="submission" date="2024-03" db="EMBL/GenBank/DDBJ databases">
        <title>Sequence of Lycoming College Course Isolates.</title>
        <authorList>
            <person name="Plotts O."/>
            <person name="Newman J."/>
        </authorList>
    </citation>
    <scope>NUCLEOTIDE SEQUENCE [LARGE SCALE GENOMIC DNA]</scope>
    <source>
        <strain evidence="6 7">CJB-3</strain>
    </source>
</reference>
<accession>A0ABU8NJG9</accession>
<dbReference type="GO" id="GO:0016301">
    <property type="term" value="F:kinase activity"/>
    <property type="evidence" value="ECO:0007669"/>
    <property type="project" value="UniProtKB-KW"/>
</dbReference>
<evidence type="ECO:0000259" key="5">
    <source>
        <dbReference type="PROSITE" id="PS50146"/>
    </source>
</evidence>
<dbReference type="PROSITE" id="PS50146">
    <property type="entry name" value="DAGK"/>
    <property type="match status" value="1"/>
</dbReference>
<dbReference type="Pfam" id="PF19279">
    <property type="entry name" value="YegS_C"/>
    <property type="match status" value="1"/>
</dbReference>